<feature type="transmembrane region" description="Helical" evidence="2">
    <location>
        <begin position="173"/>
        <end position="192"/>
    </location>
</feature>
<proteinExistence type="predicted"/>
<feature type="coiled-coil region" evidence="1">
    <location>
        <begin position="64"/>
        <end position="148"/>
    </location>
</feature>
<evidence type="ECO:0000256" key="1">
    <source>
        <dbReference type="SAM" id="Coils"/>
    </source>
</evidence>
<gene>
    <name evidence="3" type="ORF">NQ317_005066</name>
</gene>
<keyword evidence="2" id="KW-1133">Transmembrane helix</keyword>
<evidence type="ECO:0000256" key="2">
    <source>
        <dbReference type="SAM" id="Phobius"/>
    </source>
</evidence>
<dbReference type="PANTHER" id="PTHR28624:SF1">
    <property type="entry name" value="MITOCHONDRIAL POTASSIUM CHANNEL"/>
    <property type="match status" value="1"/>
</dbReference>
<evidence type="ECO:0008006" key="5">
    <source>
        <dbReference type="Google" id="ProtNLM"/>
    </source>
</evidence>
<dbReference type="Proteomes" id="UP001162164">
    <property type="component" value="Unassembled WGS sequence"/>
</dbReference>
<reference evidence="3" key="1">
    <citation type="journal article" date="2023" name="Insect Mol. Biol.">
        <title>Genome sequencing provides insights into the evolution of gene families encoding plant cell wall-degrading enzymes in longhorned beetles.</title>
        <authorList>
            <person name="Shin N.R."/>
            <person name="Okamura Y."/>
            <person name="Kirsch R."/>
            <person name="Pauchet Y."/>
        </authorList>
    </citation>
    <scope>NUCLEOTIDE SEQUENCE</scope>
    <source>
        <strain evidence="3">MMC_N1</strain>
    </source>
</reference>
<evidence type="ECO:0000313" key="3">
    <source>
        <dbReference type="EMBL" id="KAJ8982594.1"/>
    </source>
</evidence>
<comment type="caution">
    <text evidence="3">The sequence shown here is derived from an EMBL/GenBank/DDBJ whole genome shotgun (WGS) entry which is preliminary data.</text>
</comment>
<dbReference type="EMBL" id="JAPWTJ010000117">
    <property type="protein sequence ID" value="KAJ8982594.1"/>
    <property type="molecule type" value="Genomic_DNA"/>
</dbReference>
<keyword evidence="2" id="KW-0472">Membrane</keyword>
<evidence type="ECO:0000313" key="4">
    <source>
        <dbReference type="Proteomes" id="UP001162164"/>
    </source>
</evidence>
<protein>
    <recommendedName>
        <fullName evidence="5">Coiled-coil domain-containing protein 51</fullName>
    </recommendedName>
</protein>
<name>A0ABQ9JWZ2_9CUCU</name>
<keyword evidence="4" id="KW-1185">Reference proteome</keyword>
<accession>A0ABQ9JWZ2</accession>
<dbReference type="InterPro" id="IPR037660">
    <property type="entry name" value="CCDC51"/>
</dbReference>
<organism evidence="3 4">
    <name type="scientific">Molorchus minor</name>
    <dbReference type="NCBI Taxonomy" id="1323400"/>
    <lineage>
        <taxon>Eukaryota</taxon>
        <taxon>Metazoa</taxon>
        <taxon>Ecdysozoa</taxon>
        <taxon>Arthropoda</taxon>
        <taxon>Hexapoda</taxon>
        <taxon>Insecta</taxon>
        <taxon>Pterygota</taxon>
        <taxon>Neoptera</taxon>
        <taxon>Endopterygota</taxon>
        <taxon>Coleoptera</taxon>
        <taxon>Polyphaga</taxon>
        <taxon>Cucujiformia</taxon>
        <taxon>Chrysomeloidea</taxon>
        <taxon>Cerambycidae</taxon>
        <taxon>Lamiinae</taxon>
        <taxon>Monochamini</taxon>
        <taxon>Molorchus</taxon>
    </lineage>
</organism>
<sequence>MRLTHVLRLINQQQIDLLKTTIRSTVAEAPRIINKVKEEKKKILYDRIVVLNKWYTNIIGLDEVRLYQDKVTSLQEQLLSMQEKRREVGRQLADVRQKSLELQDELQKVKRQEDLQRFLDLMRKETELLRLESTVARTFQEYDQTERELFAAFTNAIRDSHEKQRAQLEYTKYFGIILSITGSFLAFFFTMLRKHDLKMFMEEKLSELKVQDNISYSHVQDIVSKTVTALAAANKETDIGRRSSSYEAVTVTPVPLVPNSIYYNDEFSAEMVKVLIGTCVLLIFLKMISG</sequence>
<keyword evidence="1" id="KW-0175">Coiled coil</keyword>
<keyword evidence="2" id="KW-0812">Transmembrane</keyword>
<dbReference type="PANTHER" id="PTHR28624">
    <property type="entry name" value="COILED-COIL DOMAIN-CONTAINING PROTEIN 51"/>
    <property type="match status" value="1"/>
</dbReference>